<keyword evidence="4 6" id="KW-1133">Transmembrane helix</keyword>
<feature type="transmembrane region" description="Helical" evidence="6">
    <location>
        <begin position="20"/>
        <end position="40"/>
    </location>
</feature>
<dbReference type="Pfam" id="PF03169">
    <property type="entry name" value="OPT"/>
    <property type="match status" value="1"/>
</dbReference>
<evidence type="ECO:0000256" key="3">
    <source>
        <dbReference type="ARBA" id="ARBA00022692"/>
    </source>
</evidence>
<reference evidence="7" key="1">
    <citation type="submission" date="2008-02" db="EMBL/GenBank/DDBJ databases">
        <title>Complete sequence of Psuedomonas putida W619.</title>
        <authorList>
            <consortium name="US DOE Joint Genome Institute"/>
            <person name="Copeland A."/>
            <person name="Lucas S."/>
            <person name="Lapidus A."/>
            <person name="Barry K."/>
            <person name="Detter J.C."/>
            <person name="Glavina del Rio T."/>
            <person name="Dalin E."/>
            <person name="Tice H."/>
            <person name="Pitluck S."/>
            <person name="Chain P."/>
            <person name="Malfatti S."/>
            <person name="Shin M."/>
            <person name="Vergez L."/>
            <person name="Schmutz J."/>
            <person name="Larimer F."/>
            <person name="Land M."/>
            <person name="Hauser L."/>
            <person name="Kyrpides N."/>
            <person name="Kim E."/>
            <person name="Taghavi S."/>
            <person name="Vangronsveld D."/>
            <person name="van der Lelie D."/>
            <person name="Richardson P."/>
        </authorList>
    </citation>
    <scope>NUCLEOTIDE SEQUENCE</scope>
    <source>
        <strain evidence="7">W619</strain>
    </source>
</reference>
<feature type="transmembrane region" description="Helical" evidence="6">
    <location>
        <begin position="215"/>
        <end position="240"/>
    </location>
</feature>
<evidence type="ECO:0000256" key="6">
    <source>
        <dbReference type="SAM" id="Phobius"/>
    </source>
</evidence>
<dbReference type="STRING" id="390235.PputW619_3390"/>
<name>B1JBC6_PSEPW</name>
<dbReference type="GO" id="GO:0035673">
    <property type="term" value="F:oligopeptide transmembrane transporter activity"/>
    <property type="evidence" value="ECO:0007669"/>
    <property type="project" value="InterPro"/>
</dbReference>
<dbReference type="PANTHER" id="PTHR31645">
    <property type="entry name" value="OLIGOPEPTIDE TRANSPORTER YGL114W-RELATED"/>
    <property type="match status" value="1"/>
</dbReference>
<dbReference type="KEGG" id="ppw:PputW619_3390"/>
<dbReference type="GO" id="GO:0016020">
    <property type="term" value="C:membrane"/>
    <property type="evidence" value="ECO:0007669"/>
    <property type="project" value="UniProtKB-SubCell"/>
</dbReference>
<dbReference type="EMBL" id="CP000949">
    <property type="protein sequence ID" value="ACA73874.1"/>
    <property type="molecule type" value="Genomic_DNA"/>
</dbReference>
<feature type="transmembrane region" description="Helical" evidence="6">
    <location>
        <begin position="427"/>
        <end position="448"/>
    </location>
</feature>
<feature type="transmembrane region" description="Helical" evidence="6">
    <location>
        <begin position="487"/>
        <end position="508"/>
    </location>
</feature>
<dbReference type="HOGENOM" id="CLU_010539_3_0_6"/>
<dbReference type="InterPro" id="IPR045035">
    <property type="entry name" value="YSL-like"/>
</dbReference>
<feature type="transmembrane region" description="Helical" evidence="6">
    <location>
        <begin position="270"/>
        <end position="292"/>
    </location>
</feature>
<feature type="transmembrane region" description="Helical" evidence="6">
    <location>
        <begin position="557"/>
        <end position="579"/>
    </location>
</feature>
<protein>
    <submittedName>
        <fullName evidence="7">Oligopeptide transporter, OPT superfamily</fullName>
    </submittedName>
</protein>
<evidence type="ECO:0000256" key="5">
    <source>
        <dbReference type="ARBA" id="ARBA00023136"/>
    </source>
</evidence>
<feature type="transmembrane region" description="Helical" evidence="6">
    <location>
        <begin position="520"/>
        <end position="545"/>
    </location>
</feature>
<feature type="transmembrane region" description="Helical" evidence="6">
    <location>
        <begin position="313"/>
        <end position="335"/>
    </location>
</feature>
<comment type="subcellular location">
    <subcellularLocation>
        <location evidence="1">Membrane</location>
        <topology evidence="1">Multi-pass membrane protein</topology>
    </subcellularLocation>
</comment>
<evidence type="ECO:0000256" key="4">
    <source>
        <dbReference type="ARBA" id="ARBA00022989"/>
    </source>
</evidence>
<evidence type="ECO:0000256" key="2">
    <source>
        <dbReference type="ARBA" id="ARBA00022448"/>
    </source>
</evidence>
<evidence type="ECO:0000256" key="1">
    <source>
        <dbReference type="ARBA" id="ARBA00004141"/>
    </source>
</evidence>
<dbReference type="OrthoDB" id="9809340at2"/>
<keyword evidence="2" id="KW-0813">Transport</keyword>
<feature type="transmembrane region" description="Helical" evidence="6">
    <location>
        <begin position="86"/>
        <end position="106"/>
    </location>
</feature>
<keyword evidence="5 6" id="KW-0472">Membrane</keyword>
<sequence length="585" mass="61863">MGHAPAAALPRVRIERELSLRAVLTGAVLGILLTPSNVYAGLRIGWSFNMSIIALLVGFALWQGIAGRKKERPVWTLHESNINQTVASAAASIISGGLVAPIPAYTLLTGHQLDPLPMMAWVFSVSFLGIWIAWYLRPALLNDHDLKFPEGMATLETLQQIYHHGREAMSRIKVLCGAALLSGLVKWIDGFVWAIPRWAPTPALERLTFTVDPSLLLIGFGGIIGIRVGLTLLFGAALAWGGLAPWLIDHTLVVIDPNASGPQFAALVEWLLWPGVSLMVCATLTSLAVRLFRVSRRLPANALAHRAPRARIRLSPGPASGLLLSVALVVALQALLFGIDWWMALLSIPLAICLAVVAARVAGATGIAPIGAIGKLSQLGFGLIAPGQVAINLMSANTAGGAAGQSTDLMNDFKVGLAIGATPHKQLVAQCIGIFIGSVVGVLVYLMLIPDPQAMLLTEQWPAPAVATWKAVAQTLTVGLGALSPEIRWAILVGSVIGVLLGTLDSLLPQRAARWLPSTAALGLAFILPASIAMMMGFGAVLTWLVNCRWPSVTERFAITAAAGLIAGESITGVGASFWEMLRTL</sequence>
<evidence type="ECO:0000313" key="7">
    <source>
        <dbReference type="EMBL" id="ACA73874.1"/>
    </source>
</evidence>
<feature type="transmembrane region" description="Helical" evidence="6">
    <location>
        <begin position="46"/>
        <end position="65"/>
    </location>
</feature>
<dbReference type="eggNOG" id="COG1297">
    <property type="taxonomic scope" value="Bacteria"/>
</dbReference>
<dbReference type="InterPro" id="IPR004813">
    <property type="entry name" value="OPT"/>
</dbReference>
<feature type="transmembrane region" description="Helical" evidence="6">
    <location>
        <begin position="118"/>
        <end position="136"/>
    </location>
</feature>
<organism evidence="7">
    <name type="scientific">Pseudomonas putida (strain W619)</name>
    <dbReference type="NCBI Taxonomy" id="390235"/>
    <lineage>
        <taxon>Bacteria</taxon>
        <taxon>Pseudomonadati</taxon>
        <taxon>Pseudomonadota</taxon>
        <taxon>Gammaproteobacteria</taxon>
        <taxon>Pseudomonadales</taxon>
        <taxon>Pseudomonadaceae</taxon>
        <taxon>Pseudomonas</taxon>
    </lineage>
</organism>
<dbReference type="AlphaFoldDB" id="B1JBC6"/>
<dbReference type="PANTHER" id="PTHR31645:SF0">
    <property type="entry name" value="OLIGOPEPTIDE TRANSPORTER YGL114W-RELATED"/>
    <property type="match status" value="1"/>
</dbReference>
<proteinExistence type="predicted"/>
<accession>B1JBC6</accession>
<keyword evidence="3 6" id="KW-0812">Transmembrane</keyword>
<gene>
    <name evidence="7" type="ordered locus">PputW619_3390</name>
</gene>
<feature type="transmembrane region" description="Helical" evidence="6">
    <location>
        <begin position="341"/>
        <end position="362"/>
    </location>
</feature>